<organism evidence="2 3">
    <name type="scientific">Streptomyces minutiscleroticus</name>
    <dbReference type="NCBI Taxonomy" id="68238"/>
    <lineage>
        <taxon>Bacteria</taxon>
        <taxon>Bacillati</taxon>
        <taxon>Actinomycetota</taxon>
        <taxon>Actinomycetes</taxon>
        <taxon>Kitasatosporales</taxon>
        <taxon>Streptomycetaceae</taxon>
        <taxon>Streptomyces</taxon>
    </lineage>
</organism>
<keyword evidence="3" id="KW-1185">Reference proteome</keyword>
<evidence type="ECO:0000256" key="1">
    <source>
        <dbReference type="SAM" id="MobiDB-lite"/>
    </source>
</evidence>
<reference evidence="2" key="1">
    <citation type="journal article" date="2014" name="Int. J. Syst. Evol. Microbiol.">
        <title>Complete genome sequence of Corynebacterium casei LMG S-19264T (=DSM 44701T), isolated from a smear-ripened cheese.</title>
        <authorList>
            <consortium name="US DOE Joint Genome Institute (JGI-PGF)"/>
            <person name="Walter F."/>
            <person name="Albersmeier A."/>
            <person name="Kalinowski J."/>
            <person name="Ruckert C."/>
        </authorList>
    </citation>
    <scope>NUCLEOTIDE SEQUENCE</scope>
    <source>
        <strain evidence="2">JCM 4790</strain>
    </source>
</reference>
<dbReference type="EMBL" id="BMVU01000011">
    <property type="protein sequence ID" value="GGX72903.1"/>
    <property type="molecule type" value="Genomic_DNA"/>
</dbReference>
<reference evidence="2" key="2">
    <citation type="submission" date="2020-09" db="EMBL/GenBank/DDBJ databases">
        <authorList>
            <person name="Sun Q."/>
            <person name="Ohkuma M."/>
        </authorList>
    </citation>
    <scope>NUCLEOTIDE SEQUENCE</scope>
    <source>
        <strain evidence="2">JCM 4790</strain>
    </source>
</reference>
<sequence>MAELFHWYSSGTDSGTGPCTDPGTGSRPLAPGAVRASSRTREPPCPPADIGPAPTCRFHATTVRGVG</sequence>
<dbReference type="Proteomes" id="UP000619244">
    <property type="component" value="Unassembled WGS sequence"/>
</dbReference>
<protein>
    <submittedName>
        <fullName evidence="2">Uncharacterized protein</fullName>
    </submittedName>
</protein>
<name>A0A918NH71_9ACTN</name>
<dbReference type="AlphaFoldDB" id="A0A918NH71"/>
<evidence type="ECO:0000313" key="2">
    <source>
        <dbReference type="EMBL" id="GGX72903.1"/>
    </source>
</evidence>
<comment type="caution">
    <text evidence="2">The sequence shown here is derived from an EMBL/GenBank/DDBJ whole genome shotgun (WGS) entry which is preliminary data.</text>
</comment>
<feature type="region of interest" description="Disordered" evidence="1">
    <location>
        <begin position="1"/>
        <end position="67"/>
    </location>
</feature>
<gene>
    <name evidence="2" type="ORF">GCM10010358_29020</name>
</gene>
<proteinExistence type="predicted"/>
<evidence type="ECO:0000313" key="3">
    <source>
        <dbReference type="Proteomes" id="UP000619244"/>
    </source>
</evidence>
<accession>A0A918NH71</accession>